<keyword evidence="1" id="KW-0732">Signal</keyword>
<proteinExistence type="predicted"/>
<dbReference type="STRING" id="54.SAMN02745121_04677"/>
<dbReference type="PROSITE" id="PS51257">
    <property type="entry name" value="PROKAR_LIPOPROTEIN"/>
    <property type="match status" value="1"/>
</dbReference>
<feature type="signal peptide" evidence="1">
    <location>
        <begin position="1"/>
        <end position="26"/>
    </location>
</feature>
<evidence type="ECO:0000313" key="2">
    <source>
        <dbReference type="EMBL" id="SFE55460.1"/>
    </source>
</evidence>
<accession>A0A1I2BJR1</accession>
<gene>
    <name evidence="2" type="ORF">SAMN02745121_04677</name>
</gene>
<sequence>MTTYRPRVTSRRLFFACALASGCGDAGSPSSGGTDSTGSVVEIDGTMVDLVKPQLWVQLGEDADPLRDHRPASVNCPLGVGWLVEVTGFEVNTGGCNYGAFTQPTLREIVPGAQISLNLYHFDLVAAEPATAHAVIMAGDHVLLEREVDIPGKAMVYEVELVADFALAAGEPVVFHLHNHGQNTWTLASIQVEVEDP</sequence>
<evidence type="ECO:0000256" key="1">
    <source>
        <dbReference type="SAM" id="SignalP"/>
    </source>
</evidence>
<protein>
    <submittedName>
        <fullName evidence="2">Uncharacterized protein</fullName>
    </submittedName>
</protein>
<name>A0A1I2BJR1_9BACT</name>
<dbReference type="EMBL" id="FOMX01000015">
    <property type="protein sequence ID" value="SFE55460.1"/>
    <property type="molecule type" value="Genomic_DNA"/>
</dbReference>
<dbReference type="Proteomes" id="UP000199400">
    <property type="component" value="Unassembled WGS sequence"/>
</dbReference>
<keyword evidence="3" id="KW-1185">Reference proteome</keyword>
<dbReference type="AlphaFoldDB" id="A0A1I2BJR1"/>
<feature type="chain" id="PRO_5011710083" evidence="1">
    <location>
        <begin position="27"/>
        <end position="197"/>
    </location>
</feature>
<reference evidence="3" key="1">
    <citation type="submission" date="2016-10" db="EMBL/GenBank/DDBJ databases">
        <authorList>
            <person name="Varghese N."/>
            <person name="Submissions S."/>
        </authorList>
    </citation>
    <scope>NUCLEOTIDE SEQUENCE [LARGE SCALE GENOMIC DNA]</scope>
    <source>
        <strain evidence="3">ATCC 25963</strain>
    </source>
</reference>
<evidence type="ECO:0000313" key="3">
    <source>
        <dbReference type="Proteomes" id="UP000199400"/>
    </source>
</evidence>
<organism evidence="2 3">
    <name type="scientific">Nannocystis exedens</name>
    <dbReference type="NCBI Taxonomy" id="54"/>
    <lineage>
        <taxon>Bacteria</taxon>
        <taxon>Pseudomonadati</taxon>
        <taxon>Myxococcota</taxon>
        <taxon>Polyangia</taxon>
        <taxon>Nannocystales</taxon>
        <taxon>Nannocystaceae</taxon>
        <taxon>Nannocystis</taxon>
    </lineage>
</organism>